<dbReference type="InterPro" id="IPR027268">
    <property type="entry name" value="Peptidase_M4/M1_CTD_sf"/>
</dbReference>
<dbReference type="PANTHER" id="PTHR33794:SF1">
    <property type="entry name" value="BACILLOLYSIN"/>
    <property type="match status" value="1"/>
</dbReference>
<feature type="active site" description="Proton donor" evidence="8">
    <location>
        <position position="530"/>
    </location>
</feature>
<keyword evidence="7" id="KW-0482">Metalloprotease</keyword>
<dbReference type="Gene3D" id="3.10.450.40">
    <property type="match status" value="1"/>
</dbReference>
<evidence type="ECO:0000256" key="3">
    <source>
        <dbReference type="ARBA" id="ARBA00022723"/>
    </source>
</evidence>
<dbReference type="SUPFAM" id="SSF55486">
    <property type="entry name" value="Metalloproteases ('zincins'), catalytic domain"/>
    <property type="match status" value="1"/>
</dbReference>
<dbReference type="Pfam" id="PF07504">
    <property type="entry name" value="FTP"/>
    <property type="match status" value="1"/>
</dbReference>
<organism evidence="12 13">
    <name type="scientific">Sulfidibacter corallicola</name>
    <dbReference type="NCBI Taxonomy" id="2818388"/>
    <lineage>
        <taxon>Bacteria</taxon>
        <taxon>Pseudomonadati</taxon>
        <taxon>Acidobacteriota</taxon>
        <taxon>Holophagae</taxon>
        <taxon>Acanthopleuribacterales</taxon>
        <taxon>Acanthopleuribacteraceae</taxon>
        <taxon>Sulfidibacter</taxon>
    </lineage>
</organism>
<dbReference type="InterPro" id="IPR001570">
    <property type="entry name" value="Peptidase_M4_C_domain"/>
</dbReference>
<sequence>MSLLLLSAPVLAQLNHNGQAFQPVNAQGLLQQAQSQVISLDRDLAHLALASKTRGTPFRFQMHPDFATPRFMTGVLSEPSDAKPEELAIAFLERHRALYKLATEERFVVADVTRDELGFSHVRLNLYRGDLEVWPAQVMVHLNRAGQVEMVNGNVRSAGLSHAKAAITDRQAVAAAIAAVNPRVRHETETRLMIYDWQVAEPRLVYRVEVRAKGINPLHTEVYVDAADGSIVNRIDNICNWNPHAVDKEPAHILDHPPVAPGDLLGSPENEAEARKRAAVNCTVFPTLAGDQTATVSGYNSNGEILLINTSKAMFPGNLDTNTLAGTIYVLESNHTNQPIGVSKDPNGDMVFNDATETHAAGAVAYLMSKTYDWLQSTFNRNSYDGNGSAMRIFVNFRQDPNQGFDNAYWNNRELVFGDGGQITRNWAFALDFATHEICHAITSSSANLIYQFQSGALNESFSDMYATTHDDANWLIGEAITIQEVFGAPALRSMSDPSQGLAQGSNGWQPSHMNQFQNLQANFDNGGVHINSGIINQAYYQIAQAIGRDKAIQIMHRALTNYLTRNSEFVDARAAAERAAGDLYGDAERNTVSTAFGNVGIGTGGSDTGGQATATTLYYPFTAPFERYGLNYNNTFTITNVTGQTVSGTVTWYAANGTATASTQFSLNPHASTFGFSEAGDHWIKVEADNQIVGSYMHMTSDGSSWSLIPATRFIANGMFIPHVATGANFWTVGAVANVVDTPSNVLYLDNLDQPWTVAVNTINNGLAFDFEQDLYGTFPDVSQVGGLWGFFVNFDLTAEKVLEHNMTGAEIFGRKDAAQSAGLIMDATSGRNLLFTHVAADTSTFWTGYSIVNLTGESSAVNFLSFNDQGQTLANQVVNIGPFGKLLAVTGDSLVPTGTSWFMVLGLSESTSLAGMELFGTLDNRSLAGFQATPNTSKKFYFPFVISGSVSQPTAFANLPAMFTGISVINPNSAPANITIRVYNHEGGTAAGTATLQPGNKLLGLLQTLLNVTNFYGYVEVESDLPVAGFSLSGYLNGQELAANPMVSFE</sequence>
<evidence type="ECO:0000313" key="13">
    <source>
        <dbReference type="Proteomes" id="UP000663929"/>
    </source>
</evidence>
<proteinExistence type="inferred from homology"/>
<keyword evidence="4" id="KW-0732">Signal</keyword>
<comment type="similarity">
    <text evidence="1">Belongs to the peptidase M4 family.</text>
</comment>
<dbReference type="InterPro" id="IPR011096">
    <property type="entry name" value="FTP_domain"/>
</dbReference>
<keyword evidence="6" id="KW-0862">Zinc</keyword>
<keyword evidence="3" id="KW-0479">Metal-binding</keyword>
<dbReference type="GO" id="GO:0046872">
    <property type="term" value="F:metal ion binding"/>
    <property type="evidence" value="ECO:0007669"/>
    <property type="project" value="UniProtKB-KW"/>
</dbReference>
<dbReference type="EMBL" id="CP071793">
    <property type="protein sequence ID" value="QTD51665.1"/>
    <property type="molecule type" value="Genomic_DNA"/>
</dbReference>
<evidence type="ECO:0000256" key="4">
    <source>
        <dbReference type="ARBA" id="ARBA00022729"/>
    </source>
</evidence>
<name>A0A8A4TYR7_SULCO</name>
<evidence type="ECO:0000256" key="5">
    <source>
        <dbReference type="ARBA" id="ARBA00022801"/>
    </source>
</evidence>
<dbReference type="InterPro" id="IPR050728">
    <property type="entry name" value="Zinc_Metalloprotease_M4"/>
</dbReference>
<dbReference type="AlphaFoldDB" id="A0A8A4TYR7"/>
<dbReference type="Proteomes" id="UP000663929">
    <property type="component" value="Chromosome"/>
</dbReference>
<keyword evidence="5" id="KW-0378">Hydrolase</keyword>
<feature type="active site" evidence="8">
    <location>
        <position position="437"/>
    </location>
</feature>
<dbReference type="Gene3D" id="3.10.450.490">
    <property type="match status" value="1"/>
</dbReference>
<evidence type="ECO:0000259" key="10">
    <source>
        <dbReference type="Pfam" id="PF02868"/>
    </source>
</evidence>
<dbReference type="Pfam" id="PF02868">
    <property type="entry name" value="Peptidase_M4_C"/>
    <property type="match status" value="1"/>
</dbReference>
<dbReference type="InterPro" id="IPR023612">
    <property type="entry name" value="Peptidase_M4"/>
</dbReference>
<evidence type="ECO:0000256" key="6">
    <source>
        <dbReference type="ARBA" id="ARBA00022833"/>
    </source>
</evidence>
<dbReference type="Pfam" id="PF01447">
    <property type="entry name" value="Peptidase_M4"/>
    <property type="match status" value="1"/>
</dbReference>
<protein>
    <submittedName>
        <fullName evidence="12">M4 family metallopeptidase</fullName>
    </submittedName>
</protein>
<evidence type="ECO:0000256" key="8">
    <source>
        <dbReference type="PIRSR" id="PIRSR623612-1"/>
    </source>
</evidence>
<dbReference type="GO" id="GO:0004222">
    <property type="term" value="F:metalloendopeptidase activity"/>
    <property type="evidence" value="ECO:0007669"/>
    <property type="project" value="InterPro"/>
</dbReference>
<dbReference type="PANTHER" id="PTHR33794">
    <property type="entry name" value="BACILLOLYSIN"/>
    <property type="match status" value="1"/>
</dbReference>
<evidence type="ECO:0000259" key="11">
    <source>
        <dbReference type="Pfam" id="PF07504"/>
    </source>
</evidence>
<accession>A0A8A4TYR7</accession>
<evidence type="ECO:0000256" key="2">
    <source>
        <dbReference type="ARBA" id="ARBA00022670"/>
    </source>
</evidence>
<dbReference type="GO" id="GO:0006508">
    <property type="term" value="P:proteolysis"/>
    <property type="evidence" value="ECO:0007669"/>
    <property type="project" value="UniProtKB-KW"/>
</dbReference>
<dbReference type="RefSeq" id="WP_237381791.1">
    <property type="nucleotide sequence ID" value="NZ_CP071793.1"/>
</dbReference>
<dbReference type="Gene3D" id="3.10.170.10">
    <property type="match status" value="1"/>
</dbReference>
<dbReference type="PRINTS" id="PR00730">
    <property type="entry name" value="THERMOLYSIN"/>
</dbReference>
<keyword evidence="13" id="KW-1185">Reference proteome</keyword>
<dbReference type="CDD" id="cd09597">
    <property type="entry name" value="M4_TLP"/>
    <property type="match status" value="1"/>
</dbReference>
<feature type="domain" description="Peptidase M4" evidence="9">
    <location>
        <begin position="323"/>
        <end position="444"/>
    </location>
</feature>
<feature type="domain" description="FTP" evidence="11">
    <location>
        <begin position="106"/>
        <end position="155"/>
    </location>
</feature>
<evidence type="ECO:0000256" key="1">
    <source>
        <dbReference type="ARBA" id="ARBA00009388"/>
    </source>
</evidence>
<dbReference type="KEGG" id="scor:J3U87_04275"/>
<feature type="domain" description="Peptidase M4 C-terminal" evidence="10">
    <location>
        <begin position="447"/>
        <end position="602"/>
    </location>
</feature>
<gene>
    <name evidence="12" type="ORF">J3U87_04275</name>
</gene>
<evidence type="ECO:0000256" key="7">
    <source>
        <dbReference type="ARBA" id="ARBA00023049"/>
    </source>
</evidence>
<evidence type="ECO:0000259" key="9">
    <source>
        <dbReference type="Pfam" id="PF01447"/>
    </source>
</evidence>
<keyword evidence="2" id="KW-0645">Protease</keyword>
<evidence type="ECO:0000313" key="12">
    <source>
        <dbReference type="EMBL" id="QTD51665.1"/>
    </source>
</evidence>
<reference evidence="12" key="1">
    <citation type="submission" date="2021-03" db="EMBL/GenBank/DDBJ databases">
        <title>Acanthopleuribacteraceae sp. M133.</title>
        <authorList>
            <person name="Wang G."/>
        </authorList>
    </citation>
    <scope>NUCLEOTIDE SEQUENCE</scope>
    <source>
        <strain evidence="12">M133</strain>
    </source>
</reference>
<dbReference type="Gene3D" id="1.10.390.10">
    <property type="entry name" value="Neutral Protease Domain 2"/>
    <property type="match status" value="1"/>
</dbReference>
<dbReference type="InterPro" id="IPR013856">
    <property type="entry name" value="Peptidase_M4_domain"/>
</dbReference>